<dbReference type="InterPro" id="IPR029055">
    <property type="entry name" value="Ntn_hydrolases_N"/>
</dbReference>
<proteinExistence type="predicted"/>
<comment type="caution">
    <text evidence="1">The sequence shown here is derived from an EMBL/GenBank/DDBJ whole genome shotgun (WGS) entry which is preliminary data.</text>
</comment>
<dbReference type="Gene3D" id="3.60.20.10">
    <property type="entry name" value="Glutamine Phosphoribosylpyrophosphate, subunit 1, domain 1"/>
    <property type="match status" value="1"/>
</dbReference>
<evidence type="ECO:0000313" key="2">
    <source>
        <dbReference type="Proteomes" id="UP001151760"/>
    </source>
</evidence>
<protein>
    <submittedName>
        <fullName evidence="1">Uncharacterized protein</fullName>
    </submittedName>
</protein>
<evidence type="ECO:0000313" key="1">
    <source>
        <dbReference type="EMBL" id="GJT78250.1"/>
    </source>
</evidence>
<organism evidence="1 2">
    <name type="scientific">Tanacetum coccineum</name>
    <dbReference type="NCBI Taxonomy" id="301880"/>
    <lineage>
        <taxon>Eukaryota</taxon>
        <taxon>Viridiplantae</taxon>
        <taxon>Streptophyta</taxon>
        <taxon>Embryophyta</taxon>
        <taxon>Tracheophyta</taxon>
        <taxon>Spermatophyta</taxon>
        <taxon>Magnoliopsida</taxon>
        <taxon>eudicotyledons</taxon>
        <taxon>Gunneridae</taxon>
        <taxon>Pentapetalae</taxon>
        <taxon>asterids</taxon>
        <taxon>campanulids</taxon>
        <taxon>Asterales</taxon>
        <taxon>Asteraceae</taxon>
        <taxon>Asteroideae</taxon>
        <taxon>Anthemideae</taxon>
        <taxon>Anthemidinae</taxon>
        <taxon>Tanacetum</taxon>
    </lineage>
</organism>
<reference evidence="1" key="2">
    <citation type="submission" date="2022-01" db="EMBL/GenBank/DDBJ databases">
        <authorList>
            <person name="Yamashiro T."/>
            <person name="Shiraishi A."/>
            <person name="Satake H."/>
            <person name="Nakayama K."/>
        </authorList>
    </citation>
    <scope>NUCLEOTIDE SEQUENCE</scope>
</reference>
<keyword evidence="2" id="KW-1185">Reference proteome</keyword>
<reference evidence="1" key="1">
    <citation type="journal article" date="2022" name="Int. J. Mol. Sci.">
        <title>Draft Genome of Tanacetum Coccineum: Genomic Comparison of Closely Related Tanacetum-Family Plants.</title>
        <authorList>
            <person name="Yamashiro T."/>
            <person name="Shiraishi A."/>
            <person name="Nakayama K."/>
            <person name="Satake H."/>
        </authorList>
    </citation>
    <scope>NUCLEOTIDE SEQUENCE</scope>
</reference>
<accession>A0ABQ5GS85</accession>
<dbReference type="EMBL" id="BQNB010018785">
    <property type="protein sequence ID" value="GJT78250.1"/>
    <property type="molecule type" value="Genomic_DNA"/>
</dbReference>
<name>A0ABQ5GS85_9ASTR</name>
<sequence length="286" mass="31973">MKRSEMVLSRSKAQMKKDMELMMKEIKSLSVAISIFGSGDSKGWYNVEEVAEEELLVVESGGKNIEVAVMTREGLRQLEEAELETIVVEIKAEKAAAEAAKKDPEKYFELMDIPEDSQVKYVAYKLRGAASSWPASTKATNSHMAQDEESNVRAVSSDLHLVINYLCESDAQQVVRFNIGLRYDIQAIVSLQVTWTLDEAVRIALRAKQTINKQGNGSSIPNAVFEDDDDHSEAFLGSSEEYNLHETYCDSSQVDTKETSKPYKIGWIKAVREGKSESEHCVVLFA</sequence>
<dbReference type="Proteomes" id="UP001151760">
    <property type="component" value="Unassembled WGS sequence"/>
</dbReference>
<gene>
    <name evidence="1" type="ORF">Tco_1044975</name>
</gene>